<dbReference type="AlphaFoldDB" id="A0AAD5HDI0"/>
<sequence length="94" mass="10685">MKRQSSNLPTMVRATRAGRYSHSGTGKVWLVEPLEIQAHEPELFGGLVLLAQGFVACFHFFPSCSRHIMGPFVYPETLFSTNNRSHYFRSPSLR</sequence>
<dbReference type="RefSeq" id="XP_051443988.1">
    <property type="nucleotide sequence ID" value="XM_051589582.1"/>
</dbReference>
<reference evidence="1" key="2">
    <citation type="journal article" date="2022" name="Proc. Natl. Acad. Sci. U.S.A.">
        <title>Diploid-dominant life cycles characterize the early evolution of Fungi.</title>
        <authorList>
            <person name="Amses K.R."/>
            <person name="Simmons D.R."/>
            <person name="Longcore J.E."/>
            <person name="Mondo S.J."/>
            <person name="Seto K."/>
            <person name="Jeronimo G.H."/>
            <person name="Bonds A.E."/>
            <person name="Quandt C.A."/>
            <person name="Davis W.J."/>
            <person name="Chang Y."/>
            <person name="Federici B.A."/>
            <person name="Kuo A."/>
            <person name="LaButti K."/>
            <person name="Pangilinan J."/>
            <person name="Andreopoulos W."/>
            <person name="Tritt A."/>
            <person name="Riley R."/>
            <person name="Hundley H."/>
            <person name="Johnson J."/>
            <person name="Lipzen A."/>
            <person name="Barry K."/>
            <person name="Lang B.F."/>
            <person name="Cuomo C.A."/>
            <person name="Buchler N.E."/>
            <person name="Grigoriev I.V."/>
            <person name="Spatafora J.W."/>
            <person name="Stajich J.E."/>
            <person name="James T.Y."/>
        </authorList>
    </citation>
    <scope>NUCLEOTIDE SEQUENCE</scope>
    <source>
        <strain evidence="1">AG</strain>
    </source>
</reference>
<evidence type="ECO:0000313" key="1">
    <source>
        <dbReference type="EMBL" id="KAI8578984.1"/>
    </source>
</evidence>
<name>A0AAD5HDI0_UMBRA</name>
<evidence type="ECO:0000313" key="2">
    <source>
        <dbReference type="Proteomes" id="UP001206595"/>
    </source>
</evidence>
<gene>
    <name evidence="1" type="ORF">K450DRAFT_244440</name>
</gene>
<protein>
    <submittedName>
        <fullName evidence="1">Uncharacterized protein</fullName>
    </submittedName>
</protein>
<reference evidence="1" key="1">
    <citation type="submission" date="2021-06" db="EMBL/GenBank/DDBJ databases">
        <authorList>
            <consortium name="DOE Joint Genome Institute"/>
            <person name="Mondo S.J."/>
            <person name="Amses K.R."/>
            <person name="Simmons D.R."/>
            <person name="Longcore J.E."/>
            <person name="Seto K."/>
            <person name="Alves G.H."/>
            <person name="Bonds A.E."/>
            <person name="Quandt C.A."/>
            <person name="Davis W.J."/>
            <person name="Chang Y."/>
            <person name="Letcher P.M."/>
            <person name="Powell M.J."/>
            <person name="Kuo A."/>
            <person name="Labutti K."/>
            <person name="Pangilinan J."/>
            <person name="Andreopoulos W."/>
            <person name="Tritt A."/>
            <person name="Riley R."/>
            <person name="Hundley H."/>
            <person name="Johnson J."/>
            <person name="Lipzen A."/>
            <person name="Barry K."/>
            <person name="Berbee M.L."/>
            <person name="Buchler N.E."/>
            <person name="Grigoriev I.V."/>
            <person name="Spatafora J.W."/>
            <person name="Stajich J.E."/>
            <person name="James T.Y."/>
        </authorList>
    </citation>
    <scope>NUCLEOTIDE SEQUENCE</scope>
    <source>
        <strain evidence="1">AG</strain>
    </source>
</reference>
<accession>A0AAD5HDI0</accession>
<dbReference type="EMBL" id="MU620924">
    <property type="protein sequence ID" value="KAI8578984.1"/>
    <property type="molecule type" value="Genomic_DNA"/>
</dbReference>
<organism evidence="1 2">
    <name type="scientific">Umbelopsis ramanniana AG</name>
    <dbReference type="NCBI Taxonomy" id="1314678"/>
    <lineage>
        <taxon>Eukaryota</taxon>
        <taxon>Fungi</taxon>
        <taxon>Fungi incertae sedis</taxon>
        <taxon>Mucoromycota</taxon>
        <taxon>Mucoromycotina</taxon>
        <taxon>Umbelopsidomycetes</taxon>
        <taxon>Umbelopsidales</taxon>
        <taxon>Umbelopsidaceae</taxon>
        <taxon>Umbelopsis</taxon>
    </lineage>
</organism>
<comment type="caution">
    <text evidence="1">The sequence shown here is derived from an EMBL/GenBank/DDBJ whole genome shotgun (WGS) entry which is preliminary data.</text>
</comment>
<dbReference type="Proteomes" id="UP001206595">
    <property type="component" value="Unassembled WGS sequence"/>
</dbReference>
<keyword evidence="2" id="KW-1185">Reference proteome</keyword>
<proteinExistence type="predicted"/>
<dbReference type="GeneID" id="75914927"/>